<name>A0A8C4WNT3_EPTBU</name>
<evidence type="ECO:0000259" key="3">
    <source>
        <dbReference type="Pfam" id="PF23099"/>
    </source>
</evidence>
<dbReference type="InterPro" id="IPR046523">
    <property type="entry name" value="UTP20_dom"/>
</dbReference>
<reference evidence="4" key="2">
    <citation type="submission" date="2025-09" db="UniProtKB">
        <authorList>
            <consortium name="Ensembl"/>
        </authorList>
    </citation>
    <scope>IDENTIFICATION</scope>
</reference>
<reference evidence="4" key="1">
    <citation type="submission" date="2025-08" db="UniProtKB">
        <authorList>
            <consortium name="Ensembl"/>
        </authorList>
    </citation>
    <scope>IDENTIFICATION</scope>
</reference>
<dbReference type="Pfam" id="PF20416">
    <property type="entry name" value="UTP20"/>
    <property type="match status" value="1"/>
</dbReference>
<organism evidence="4 5">
    <name type="scientific">Eptatretus burgeri</name>
    <name type="common">Inshore hagfish</name>
    <dbReference type="NCBI Taxonomy" id="7764"/>
    <lineage>
        <taxon>Eukaryota</taxon>
        <taxon>Metazoa</taxon>
        <taxon>Chordata</taxon>
        <taxon>Craniata</taxon>
        <taxon>Vertebrata</taxon>
        <taxon>Cyclostomata</taxon>
        <taxon>Myxini</taxon>
        <taxon>Myxiniformes</taxon>
        <taxon>Myxinidae</taxon>
        <taxon>Eptatretinae</taxon>
        <taxon>Eptatretus</taxon>
    </lineage>
</organism>
<dbReference type="InterPro" id="IPR057525">
    <property type="entry name" value="UTP20_C"/>
</dbReference>
<evidence type="ECO:0000313" key="5">
    <source>
        <dbReference type="Proteomes" id="UP000694388"/>
    </source>
</evidence>
<keyword evidence="5" id="KW-1185">Reference proteome</keyword>
<dbReference type="GeneTree" id="ENSGT00390000016813"/>
<dbReference type="OMA" id="SHIREQC"/>
<dbReference type="PANTHER" id="PTHR17695:SF11">
    <property type="entry name" value="SMALL SUBUNIT PROCESSOME COMPONENT 20 HOMOLOG"/>
    <property type="match status" value="1"/>
</dbReference>
<dbReference type="InterPro" id="IPR016024">
    <property type="entry name" value="ARM-type_fold"/>
</dbReference>
<dbReference type="InterPro" id="IPR052575">
    <property type="entry name" value="SSU_processome_comp_20"/>
</dbReference>
<proteinExistence type="predicted"/>
<evidence type="ECO:0000259" key="2">
    <source>
        <dbReference type="Pfam" id="PF20416"/>
    </source>
</evidence>
<protein>
    <recommendedName>
        <fullName evidence="6">Small subunit processome component 20 homolog</fullName>
    </recommendedName>
</protein>
<feature type="compositionally biased region" description="Basic and acidic residues" evidence="1">
    <location>
        <begin position="141"/>
        <end position="155"/>
    </location>
</feature>
<feature type="region of interest" description="Disordered" evidence="1">
    <location>
        <begin position="132"/>
        <end position="223"/>
    </location>
</feature>
<dbReference type="PANTHER" id="PTHR17695">
    <property type="entry name" value="SMALL SUBUNIT PROCESSOME COMPONENT 20 HOMOLOG"/>
    <property type="match status" value="1"/>
</dbReference>
<dbReference type="Proteomes" id="UP000694388">
    <property type="component" value="Unplaced"/>
</dbReference>
<feature type="domain" description="U3 small nucleolar RNA-associated protein 20" evidence="2">
    <location>
        <begin position="262"/>
        <end position="477"/>
    </location>
</feature>
<dbReference type="InterPro" id="IPR011989">
    <property type="entry name" value="ARM-like"/>
</dbReference>
<evidence type="ECO:0000256" key="1">
    <source>
        <dbReference type="SAM" id="MobiDB-lite"/>
    </source>
</evidence>
<dbReference type="Pfam" id="PF23099">
    <property type="entry name" value="UTP20_C"/>
    <property type="match status" value="1"/>
</dbReference>
<evidence type="ECO:0008006" key="6">
    <source>
        <dbReference type="Google" id="ProtNLM"/>
    </source>
</evidence>
<dbReference type="GO" id="GO:0030686">
    <property type="term" value="C:90S preribosome"/>
    <property type="evidence" value="ECO:0007669"/>
    <property type="project" value="TreeGrafter"/>
</dbReference>
<dbReference type="Gene3D" id="1.25.10.10">
    <property type="entry name" value="Leucine-rich Repeat Variant"/>
    <property type="match status" value="1"/>
</dbReference>
<evidence type="ECO:0000313" key="4">
    <source>
        <dbReference type="Ensembl" id="ENSEBUP00000007949.1"/>
    </source>
</evidence>
<sequence>MLPLVNVDPEADFFENIRHIQGHRRARALTRLARRLDEGSISISPAILQGYFIPFATRMLQDDGTIKNENILVNAGIELLRAICRQLPWKQYLPILRRYQHGLHNKKISLRLSIRLLVAVLDAFHFDHETLLREEEEEEEERMKSSAEAKTKDDLTEVIMNEEEGAPTAEEERKDAKSNDCSAEQTKAGENPKRLQKQAVVGRPEGQVVPKGSSSVQSGRRASEKIRHTVERVILPRLLMSISAKSKADSQHKMVKSFGPDDELVARIPLALSAVHLLQALPPFAREQQLPSILLKVCLLLRNRLKRVREIARTTLSKILQVLGPPYLFYVLREMSSTLSKGYQIHVLMFTLHALLNGLQSRLQHGDLDTCAKLIQETCNRELFGDIAETKRVPGILRRVVEARACRSYAVYQTLSRFLSCGLLTKLISPLKEVVDRTGKYETIAKVQEVLRRIVQGLMENTAIGFEDLILLSHSLVTQSLPFLSGNRKGRKKETNQEKPKSCLLLPPSPKRGGEIAVVGVKTNSHVMVEFGLQVLKCSLRKRKLMGSNKKALEMLDPFVPLLCNCLESQHIPVITLSLCCLECVLSFEIPALHESSVALTRHLFSLLKNYASTGAGVGDNFVLVLSCFKTITAMLRNRKCDDLSENQLQVLLGYVEEDVHDNSRQATAFSLLKAILDRKLMVPEMNDVMKKVAQMSISSHVEPIRVQCRKVYLTFIMEYPLERKLQEHLEFIISQLEYEHDTGRESALEILMTMFKLFPAALVEKHSGVFFLPLALMLGKESGLQTRKMASLAIRGLLDRLRPNCRVPLFKLTSSWLHSPKVTLRRLAVQVCGLFADVERLHFEKNLPGLLPVLHSELEAPFDSQMNESMERASDQLLFSVLSLLSKLLHICPVLTSTSRHKIMINIWESVQRHLLHPQAWVRLQAGQLFGQLFESWTPEKLVHGTGMLRPNFLVANLQGKMEELARAFSLQLKSPLLSEELSVQIRQNILFVMKVCHHLDSALEFQENEDEGEKCKKEEDVEELKEDGVAQGKQKCLAWILGRLSLITRSEAACTPHIMFKRTCVFHVFSNLAISLGKESTIPFLRTMLQPLFRELGNTYAEQDATLKTLALETIDKLKDVVGREEFSLAYNAVHQRVKELRVRRKMLQAQQAVSNPDIAARRKMKKHLNKIQSKKRKAEMHWVGCRRKRRRN</sequence>
<feature type="domain" description="U3 small nucleolar RNA-associated protein 20 C-terminal" evidence="3">
    <location>
        <begin position="826"/>
        <end position="1182"/>
    </location>
</feature>
<dbReference type="SUPFAM" id="SSF48371">
    <property type="entry name" value="ARM repeat"/>
    <property type="match status" value="1"/>
</dbReference>
<accession>A0A8C4WNT3</accession>
<dbReference type="GO" id="GO:0032040">
    <property type="term" value="C:small-subunit processome"/>
    <property type="evidence" value="ECO:0007669"/>
    <property type="project" value="TreeGrafter"/>
</dbReference>
<dbReference type="Ensembl" id="ENSEBUT00000008440.1">
    <property type="protein sequence ID" value="ENSEBUP00000007949.1"/>
    <property type="gene ID" value="ENSEBUG00000005171.1"/>
</dbReference>
<dbReference type="AlphaFoldDB" id="A0A8C4WNT3"/>